<protein>
    <submittedName>
        <fullName evidence="2">Alkene reductase</fullName>
    </submittedName>
</protein>
<evidence type="ECO:0000313" key="2">
    <source>
        <dbReference type="EMBL" id="MFC5471001.1"/>
    </source>
</evidence>
<accession>A0ABW0M2G9</accession>
<keyword evidence="3" id="KW-1185">Reference proteome</keyword>
<evidence type="ECO:0000313" key="3">
    <source>
        <dbReference type="Proteomes" id="UP001596105"/>
    </source>
</evidence>
<dbReference type="SUPFAM" id="SSF51395">
    <property type="entry name" value="FMN-linked oxidoreductases"/>
    <property type="match status" value="1"/>
</dbReference>
<dbReference type="RefSeq" id="WP_209748092.1">
    <property type="nucleotide sequence ID" value="NZ_JBHSMH010000082.1"/>
</dbReference>
<dbReference type="PANTHER" id="PTHR22893:SF91">
    <property type="entry name" value="NADPH DEHYDROGENASE 2-RELATED"/>
    <property type="match status" value="1"/>
</dbReference>
<dbReference type="Pfam" id="PF00724">
    <property type="entry name" value="Oxidored_FMN"/>
    <property type="match status" value="1"/>
</dbReference>
<evidence type="ECO:0000259" key="1">
    <source>
        <dbReference type="Pfam" id="PF00724"/>
    </source>
</evidence>
<dbReference type="PANTHER" id="PTHR22893">
    <property type="entry name" value="NADH OXIDOREDUCTASE-RELATED"/>
    <property type="match status" value="1"/>
</dbReference>
<dbReference type="InterPro" id="IPR045247">
    <property type="entry name" value="Oye-like"/>
</dbReference>
<name>A0ABW0M2G9_9BACL</name>
<comment type="caution">
    <text evidence="2">The sequence shown here is derived from an EMBL/GenBank/DDBJ whole genome shotgun (WGS) entry which is preliminary data.</text>
</comment>
<proteinExistence type="predicted"/>
<organism evidence="2 3">
    <name type="scientific">Cohnella suwonensis</name>
    <dbReference type="NCBI Taxonomy" id="696072"/>
    <lineage>
        <taxon>Bacteria</taxon>
        <taxon>Bacillati</taxon>
        <taxon>Bacillota</taxon>
        <taxon>Bacilli</taxon>
        <taxon>Bacillales</taxon>
        <taxon>Paenibacillaceae</taxon>
        <taxon>Cohnella</taxon>
    </lineage>
</organism>
<dbReference type="InterPro" id="IPR001155">
    <property type="entry name" value="OxRdtase_FMN_N"/>
</dbReference>
<reference evidence="3" key="1">
    <citation type="journal article" date="2019" name="Int. J. Syst. Evol. Microbiol.">
        <title>The Global Catalogue of Microorganisms (GCM) 10K type strain sequencing project: providing services to taxonomists for standard genome sequencing and annotation.</title>
        <authorList>
            <consortium name="The Broad Institute Genomics Platform"/>
            <consortium name="The Broad Institute Genome Sequencing Center for Infectious Disease"/>
            <person name="Wu L."/>
            <person name="Ma J."/>
        </authorList>
    </citation>
    <scope>NUCLEOTIDE SEQUENCE [LARGE SCALE GENOMIC DNA]</scope>
    <source>
        <strain evidence="3">CCUG 57113</strain>
    </source>
</reference>
<sequence length="336" mass="37208">MAPMTRNRADANGVVQPMMATYYHQRASAGLIITESVPVSQEAVGYAFTPGIYTDTQVVSWLRVTDAVHSGGGRIFLQLQHCGRISHPSLLPDNATPVAPSALRPEGQAVTYTGMQDFVTPRALETSEIPRIVEQFKRSAEMAKSAGFDGVEVHSGNGYLVDQFLRDGSNRRTDAYGGSVQNRMRLLDEILDAVCAVWPAQRVGVRLTPENRFNSMSDSDPQTHFAYFVEQLSPRGLAYVHVLEGDMMTKNSELDYRTLRSKFTNPYIANNGYDLARAQAAVRNGAADLVAFGTPFLANPDLVRRYREGLPLNEADRVTFYQGGETGYIDYSFYPE</sequence>
<dbReference type="EMBL" id="JBHSMH010000082">
    <property type="protein sequence ID" value="MFC5471001.1"/>
    <property type="molecule type" value="Genomic_DNA"/>
</dbReference>
<gene>
    <name evidence="2" type="ORF">ACFPPD_20135</name>
</gene>
<feature type="domain" description="NADH:flavin oxidoreductase/NADH oxidase N-terminal" evidence="1">
    <location>
        <begin position="1"/>
        <end position="313"/>
    </location>
</feature>
<dbReference type="Gene3D" id="3.20.20.70">
    <property type="entry name" value="Aldolase class I"/>
    <property type="match status" value="1"/>
</dbReference>
<dbReference type="InterPro" id="IPR013785">
    <property type="entry name" value="Aldolase_TIM"/>
</dbReference>
<dbReference type="Proteomes" id="UP001596105">
    <property type="component" value="Unassembled WGS sequence"/>
</dbReference>
<dbReference type="CDD" id="cd02933">
    <property type="entry name" value="OYE_like_FMN"/>
    <property type="match status" value="1"/>
</dbReference>